<feature type="transmembrane region" description="Helical" evidence="1">
    <location>
        <begin position="153"/>
        <end position="171"/>
    </location>
</feature>
<feature type="transmembrane region" description="Helical" evidence="1">
    <location>
        <begin position="214"/>
        <end position="232"/>
    </location>
</feature>
<dbReference type="InterPro" id="IPR025495">
    <property type="entry name" value="DUF4386"/>
</dbReference>
<keyword evidence="1" id="KW-0472">Membrane</keyword>
<feature type="transmembrane region" description="Helical" evidence="1">
    <location>
        <begin position="178"/>
        <end position="194"/>
    </location>
</feature>
<dbReference type="RefSeq" id="WP_135649616.1">
    <property type="nucleotide sequence ID" value="NZ_RQGF01000028.1"/>
</dbReference>
<sequence length="235" mass="26262">MESKSVLQKTTGSLFILGAVAVNIPYTLLISNFNYPDILREPVGTILTRFHEGGVGLIWTWFAFAWTGLPILFGIVLLHKVLEREDRFYLSIGTFSGLVGGIVQIIGLLRWTFVVPILASLYANPSTDLSHKDSVTVIFYTIHQYGGVILGEHIGQIFTIIWMGIISFIMLRSEIFKPWLGWFGFVAGFIYLFAQTELFATVIPNFPVAGEAGLIGSSLWLVWMILLGIFLIRAK</sequence>
<evidence type="ECO:0000256" key="1">
    <source>
        <dbReference type="SAM" id="Phobius"/>
    </source>
</evidence>
<accession>A0A4V3JRI7</accession>
<evidence type="ECO:0000313" key="2">
    <source>
        <dbReference type="EMBL" id="TGL60442.1"/>
    </source>
</evidence>
<name>A0A4V3JRI7_9LEPT</name>
<protein>
    <submittedName>
        <fullName evidence="2">DUF4386 domain-containing protein</fullName>
    </submittedName>
</protein>
<reference evidence="2" key="1">
    <citation type="journal article" date="2019" name="PLoS Negl. Trop. Dis.">
        <title>Revisiting the worldwide diversity of Leptospira species in the environment.</title>
        <authorList>
            <person name="Vincent A.T."/>
            <person name="Schiettekatte O."/>
            <person name="Bourhy P."/>
            <person name="Veyrier F.J."/>
            <person name="Picardeau M."/>
        </authorList>
    </citation>
    <scope>NUCLEOTIDE SEQUENCE [LARGE SCALE GENOMIC DNA]</scope>
    <source>
        <strain evidence="2">201702455</strain>
    </source>
</reference>
<feature type="transmembrane region" description="Helical" evidence="1">
    <location>
        <begin position="90"/>
        <end position="113"/>
    </location>
</feature>
<feature type="transmembrane region" description="Helical" evidence="1">
    <location>
        <begin position="55"/>
        <end position="78"/>
    </location>
</feature>
<dbReference type="OrthoDB" id="326446at2"/>
<dbReference type="AlphaFoldDB" id="A0A4V3JRI7"/>
<dbReference type="Proteomes" id="UP000297762">
    <property type="component" value="Unassembled WGS sequence"/>
</dbReference>
<proteinExistence type="predicted"/>
<dbReference type="Pfam" id="PF14329">
    <property type="entry name" value="DUF4386"/>
    <property type="match status" value="1"/>
</dbReference>
<comment type="caution">
    <text evidence="2">The sequence shown here is derived from an EMBL/GenBank/DDBJ whole genome shotgun (WGS) entry which is preliminary data.</text>
</comment>
<dbReference type="EMBL" id="RQGF01000028">
    <property type="protein sequence ID" value="TGL60442.1"/>
    <property type="molecule type" value="Genomic_DNA"/>
</dbReference>
<evidence type="ECO:0000313" key="3">
    <source>
        <dbReference type="Proteomes" id="UP000297762"/>
    </source>
</evidence>
<keyword evidence="1" id="KW-1133">Transmembrane helix</keyword>
<gene>
    <name evidence="2" type="ORF">EHQ64_11400</name>
</gene>
<keyword evidence="1" id="KW-0812">Transmembrane</keyword>
<keyword evidence="3" id="KW-1185">Reference proteome</keyword>
<organism evidence="2 3">
    <name type="scientific">Leptospira sarikeiensis</name>
    <dbReference type="NCBI Taxonomy" id="2484943"/>
    <lineage>
        <taxon>Bacteria</taxon>
        <taxon>Pseudomonadati</taxon>
        <taxon>Spirochaetota</taxon>
        <taxon>Spirochaetia</taxon>
        <taxon>Leptospirales</taxon>
        <taxon>Leptospiraceae</taxon>
        <taxon>Leptospira</taxon>
    </lineage>
</organism>
<feature type="transmembrane region" description="Helical" evidence="1">
    <location>
        <begin position="12"/>
        <end position="35"/>
    </location>
</feature>